<comment type="caution">
    <text evidence="1">The sequence shown here is derived from an EMBL/GenBank/DDBJ whole genome shotgun (WGS) entry which is preliminary data.</text>
</comment>
<name>G4CMM6_9NEIS</name>
<reference evidence="1 2" key="1">
    <citation type="submission" date="2011-06" db="EMBL/GenBank/DDBJ databases">
        <authorList>
            <person name="Muzny D."/>
            <person name="Qin X."/>
            <person name="Deng J."/>
            <person name="Jiang H."/>
            <person name="Liu Y."/>
            <person name="Qu J."/>
            <person name="Song X.-Z."/>
            <person name="Zhang L."/>
            <person name="Thornton R."/>
            <person name="Coyle M."/>
            <person name="Francisco L."/>
            <person name="Jackson L."/>
            <person name="Javaid M."/>
            <person name="Korchina V."/>
            <person name="Kovar C."/>
            <person name="Mata R."/>
            <person name="Mathew T."/>
            <person name="Ngo R."/>
            <person name="Nguyen L."/>
            <person name="Nguyen N."/>
            <person name="Okwuonu G."/>
            <person name="Ongeri F."/>
            <person name="Pham C."/>
            <person name="Simmons D."/>
            <person name="Wilczek-Boney K."/>
            <person name="Hale W."/>
            <person name="Jakkamsetti A."/>
            <person name="Pham P."/>
            <person name="Ruth R."/>
            <person name="San Lucas F."/>
            <person name="Warren J."/>
            <person name="Zhang J."/>
            <person name="Zhao Z."/>
            <person name="Zhou C."/>
            <person name="Zhu D."/>
            <person name="Lee S."/>
            <person name="Bess C."/>
            <person name="Blankenburg K."/>
            <person name="Forbes L."/>
            <person name="Fu Q."/>
            <person name="Gubbala S."/>
            <person name="Hirani K."/>
            <person name="Jayaseelan J.C."/>
            <person name="Lara F."/>
            <person name="Munidasa M."/>
            <person name="Palculict T."/>
            <person name="Patil S."/>
            <person name="Pu L.-L."/>
            <person name="Saada N."/>
            <person name="Tang L."/>
            <person name="Weissenberger G."/>
            <person name="Zhu Y."/>
            <person name="Hemphill L."/>
            <person name="Shang Y."/>
            <person name="Youmans B."/>
            <person name="Ayvaz T."/>
            <person name="Ross M."/>
            <person name="Santibanez J."/>
            <person name="Aqrawi P."/>
            <person name="Gross S."/>
            <person name="Joshi V."/>
            <person name="Fowler G."/>
            <person name="Nazareth L."/>
            <person name="Reid J."/>
            <person name="Worley K."/>
            <person name="Petrosino J."/>
            <person name="Highlander S."/>
            <person name="Gibbs R."/>
        </authorList>
    </citation>
    <scope>NUCLEOTIDE SEQUENCE [LARGE SCALE GENOMIC DNA]</scope>
    <source>
        <strain evidence="1 2">9715</strain>
    </source>
</reference>
<evidence type="ECO:0000313" key="1">
    <source>
        <dbReference type="EMBL" id="EGZ51076.1"/>
    </source>
</evidence>
<accession>G4CMM6</accession>
<dbReference type="PATRIC" id="fig|1030841.3.peg.339"/>
<keyword evidence="2" id="KW-1185">Reference proteome</keyword>
<dbReference type="AlphaFoldDB" id="G4CMM6"/>
<dbReference type="Proteomes" id="UP000005336">
    <property type="component" value="Unassembled WGS sequence"/>
</dbReference>
<organism evidence="1 2">
    <name type="scientific">Neisseria wadsworthii 9715</name>
    <dbReference type="NCBI Taxonomy" id="1030841"/>
    <lineage>
        <taxon>Bacteria</taxon>
        <taxon>Pseudomonadati</taxon>
        <taxon>Pseudomonadota</taxon>
        <taxon>Betaproteobacteria</taxon>
        <taxon>Neisseriales</taxon>
        <taxon>Neisseriaceae</taxon>
        <taxon>Neisseria</taxon>
    </lineage>
</organism>
<evidence type="ECO:0000313" key="2">
    <source>
        <dbReference type="Proteomes" id="UP000005336"/>
    </source>
</evidence>
<sequence length="40" mass="4486">MPASRITDFPPIILLNRLNPLTADLKPTDYGDSDNPLRPH</sequence>
<dbReference type="EMBL" id="AGAZ01000011">
    <property type="protein sequence ID" value="EGZ51076.1"/>
    <property type="molecule type" value="Genomic_DNA"/>
</dbReference>
<gene>
    <name evidence="1" type="ORF">HMPREF9370_0335</name>
</gene>
<proteinExistence type="predicted"/>
<dbReference type="HOGENOM" id="CLU_3293035_0_0_4"/>
<protein>
    <submittedName>
        <fullName evidence="1">Uncharacterized protein</fullName>
    </submittedName>
</protein>